<dbReference type="GO" id="GO:0005815">
    <property type="term" value="C:microtubule organizing center"/>
    <property type="evidence" value="ECO:0007669"/>
    <property type="project" value="TreeGrafter"/>
</dbReference>
<dbReference type="AlphaFoldDB" id="A0A9W4XLQ9"/>
<organism evidence="2 3">
    <name type="scientific">Periconia digitata</name>
    <dbReference type="NCBI Taxonomy" id="1303443"/>
    <lineage>
        <taxon>Eukaryota</taxon>
        <taxon>Fungi</taxon>
        <taxon>Dikarya</taxon>
        <taxon>Ascomycota</taxon>
        <taxon>Pezizomycotina</taxon>
        <taxon>Dothideomycetes</taxon>
        <taxon>Pleosporomycetidae</taxon>
        <taxon>Pleosporales</taxon>
        <taxon>Massarineae</taxon>
        <taxon>Periconiaceae</taxon>
        <taxon>Periconia</taxon>
    </lineage>
</organism>
<dbReference type="Gene3D" id="2.130.10.10">
    <property type="entry name" value="YVTN repeat-like/Quinoprotein amine dehydrogenase"/>
    <property type="match status" value="2"/>
</dbReference>
<sequence length="639" mass="70353">MENTQVSPRYKTTSLPVPSSTASHIAHLSGSRLQIRSLATFEIVRNIALPPSHDLRNSTLAWSPPAHVPASNSRSTSASTPPRRSRSRAPLLTSHRFLVADDDTIRVYDLRDDKWNAVVSNGSGSMGKNVHVEFGRDENEILVWSAFTSRLVRWCLITGKSIEVRDPKFEGKMGRGWGYRPRRENDGCVDRKGNGKGNVMAVLCRSSGQDILLLLTLPTYAVLKKVDLPTTDAQGLKWSRDGRWLAIWDSAASGYFLHIYTADGHFYRTITREPSVEHNEWGVEGLGIKSVEWVPGNEWLAVGGWDRRVRILSTRTFTPTVYLDHTPEINVPTATVYTESVDSTNTRTYTLTPQPTTPPKPMLEKNETGIMKHGISILSFNKSGTFCATRDDSTPSTIWIWDLVSLKPATILIQHSPVKSLTWHPTDPFSLLIQTTHDSPTLYILSLSLPFRTHSPATSTTTTTTTTTSTLTSQPSPIQPPTIHTLSPSLPKPPSSLPAKWLSRWLAPPLPPSQSMEIKKPALLLAHSTAYIIVWPHGKDQILRFEKEDGADDSDDSLYEILTGRKGGGGLLPLVDDDGDDGEVDWEEAVGSGGEDEEDEVDGGMGFEDTFRGKGGAGAYAYGGRGRSVLGESGLDEMF</sequence>
<evidence type="ECO:0008006" key="4">
    <source>
        <dbReference type="Google" id="ProtNLM"/>
    </source>
</evidence>
<dbReference type="InterPro" id="IPR001680">
    <property type="entry name" value="WD40_rpt"/>
</dbReference>
<name>A0A9W4XLQ9_9PLEO</name>
<dbReference type="Pfam" id="PF00400">
    <property type="entry name" value="WD40"/>
    <property type="match status" value="1"/>
</dbReference>
<protein>
    <recommendedName>
        <fullName evidence="4">WD40 repeat-like protein</fullName>
    </recommendedName>
</protein>
<feature type="region of interest" description="Disordered" evidence="1">
    <location>
        <begin position="60"/>
        <end position="88"/>
    </location>
</feature>
<evidence type="ECO:0000313" key="2">
    <source>
        <dbReference type="EMBL" id="CAI6336619.1"/>
    </source>
</evidence>
<reference evidence="2" key="1">
    <citation type="submission" date="2023-01" db="EMBL/GenBank/DDBJ databases">
        <authorList>
            <person name="Van Ghelder C."/>
            <person name="Rancurel C."/>
        </authorList>
    </citation>
    <scope>NUCLEOTIDE SEQUENCE</scope>
    <source>
        <strain evidence="2">CNCM I-4278</strain>
    </source>
</reference>
<dbReference type="GO" id="GO:1990810">
    <property type="term" value="P:microtubule anchoring at mitotic spindle pole body"/>
    <property type="evidence" value="ECO:0007669"/>
    <property type="project" value="TreeGrafter"/>
</dbReference>
<dbReference type="EMBL" id="CAOQHR010000006">
    <property type="protein sequence ID" value="CAI6336619.1"/>
    <property type="molecule type" value="Genomic_DNA"/>
</dbReference>
<dbReference type="SUPFAM" id="SSF69322">
    <property type="entry name" value="Tricorn protease domain 2"/>
    <property type="match status" value="1"/>
</dbReference>
<dbReference type="InterPro" id="IPR015943">
    <property type="entry name" value="WD40/YVTN_repeat-like_dom_sf"/>
</dbReference>
<dbReference type="PANTHER" id="PTHR16220">
    <property type="entry name" value="WD REPEAT PROTEIN 8-RELATED"/>
    <property type="match status" value="1"/>
</dbReference>
<dbReference type="OrthoDB" id="308690at2759"/>
<evidence type="ECO:0000313" key="3">
    <source>
        <dbReference type="Proteomes" id="UP001152607"/>
    </source>
</evidence>
<dbReference type="GO" id="GO:1990811">
    <property type="term" value="C:MWP complex"/>
    <property type="evidence" value="ECO:0007669"/>
    <property type="project" value="TreeGrafter"/>
</dbReference>
<gene>
    <name evidence="2" type="ORF">PDIGIT_LOCUS9723</name>
</gene>
<feature type="compositionally biased region" description="Low complexity" evidence="1">
    <location>
        <begin position="455"/>
        <end position="489"/>
    </location>
</feature>
<feature type="region of interest" description="Disordered" evidence="1">
    <location>
        <begin position="455"/>
        <end position="492"/>
    </location>
</feature>
<comment type="caution">
    <text evidence="2">The sequence shown here is derived from an EMBL/GenBank/DDBJ whole genome shotgun (WGS) entry which is preliminary data.</text>
</comment>
<proteinExistence type="predicted"/>
<accession>A0A9W4XLQ9</accession>
<dbReference type="Proteomes" id="UP001152607">
    <property type="component" value="Unassembled WGS sequence"/>
</dbReference>
<feature type="compositionally biased region" description="Low complexity" evidence="1">
    <location>
        <begin position="69"/>
        <end position="88"/>
    </location>
</feature>
<dbReference type="InterPro" id="IPR052778">
    <property type="entry name" value="Centrosome-WD_assoc"/>
</dbReference>
<evidence type="ECO:0000256" key="1">
    <source>
        <dbReference type="SAM" id="MobiDB-lite"/>
    </source>
</evidence>
<feature type="region of interest" description="Disordered" evidence="1">
    <location>
        <begin position="1"/>
        <end position="22"/>
    </location>
</feature>
<keyword evidence="3" id="KW-1185">Reference proteome</keyword>
<dbReference type="PANTHER" id="PTHR16220:SF0">
    <property type="entry name" value="WD REPEAT-CONTAINING PROTEIN WRAP73"/>
    <property type="match status" value="1"/>
</dbReference>